<dbReference type="RefSeq" id="WP_101395824.1">
    <property type="nucleotide sequence ID" value="NZ_PJNE01000001.1"/>
</dbReference>
<evidence type="ECO:0000256" key="1">
    <source>
        <dbReference type="SAM" id="Phobius"/>
    </source>
</evidence>
<gene>
    <name evidence="2" type="ORF">ATL31_2232</name>
</gene>
<name>A0A2N3YKK5_9MICO</name>
<dbReference type="EMBL" id="PJNE01000001">
    <property type="protein sequence ID" value="PKW27391.1"/>
    <property type="molecule type" value="Genomic_DNA"/>
</dbReference>
<keyword evidence="1" id="KW-0472">Membrane</keyword>
<evidence type="ECO:0000313" key="2">
    <source>
        <dbReference type="EMBL" id="PKW27391.1"/>
    </source>
</evidence>
<organism evidence="2 3">
    <name type="scientific">Phycicoccus duodecadis</name>
    <dbReference type="NCBI Taxonomy" id="173053"/>
    <lineage>
        <taxon>Bacteria</taxon>
        <taxon>Bacillati</taxon>
        <taxon>Actinomycetota</taxon>
        <taxon>Actinomycetes</taxon>
        <taxon>Micrococcales</taxon>
        <taxon>Intrasporangiaceae</taxon>
        <taxon>Phycicoccus</taxon>
    </lineage>
</organism>
<keyword evidence="1" id="KW-0812">Transmembrane</keyword>
<comment type="caution">
    <text evidence="2">The sequence shown here is derived from an EMBL/GenBank/DDBJ whole genome shotgun (WGS) entry which is preliminary data.</text>
</comment>
<evidence type="ECO:0000313" key="3">
    <source>
        <dbReference type="Proteomes" id="UP000233781"/>
    </source>
</evidence>
<feature type="transmembrane region" description="Helical" evidence="1">
    <location>
        <begin position="32"/>
        <end position="54"/>
    </location>
</feature>
<dbReference type="Proteomes" id="UP000233781">
    <property type="component" value="Unassembled WGS sequence"/>
</dbReference>
<dbReference type="AlphaFoldDB" id="A0A2N3YKK5"/>
<feature type="transmembrane region" description="Helical" evidence="1">
    <location>
        <begin position="100"/>
        <end position="119"/>
    </location>
</feature>
<feature type="transmembrane region" description="Helical" evidence="1">
    <location>
        <begin position="66"/>
        <end position="84"/>
    </location>
</feature>
<keyword evidence="1" id="KW-1133">Transmembrane helix</keyword>
<dbReference type="OrthoDB" id="4948259at2"/>
<keyword evidence="3" id="KW-1185">Reference proteome</keyword>
<sequence length="215" mass="22097">MGDEAPRRSGGTAGVARAQDRAVRMRRRLGRAAIASLAAAVSFAVLGVATGRLVVVGDAVVRPGPAGVVLLELAGALAAARVALARRTGPGPVPGRPHRARVALLTVAAVGTTGLSLLADVPASYRVLAPPGPDGCRVVVEERSFLMAGGGRVHVLPPYAVLTREVGRYDADDGYRPFTAGSWSLTWRDEAATLHLSGGGTDPVWPSEQQVSCPG</sequence>
<proteinExistence type="predicted"/>
<accession>A0A2N3YKK5</accession>
<protein>
    <submittedName>
        <fullName evidence="2">Uncharacterized protein</fullName>
    </submittedName>
</protein>
<reference evidence="2 3" key="1">
    <citation type="submission" date="2017-12" db="EMBL/GenBank/DDBJ databases">
        <title>Sequencing the genomes of 1000 Actinobacteria strains.</title>
        <authorList>
            <person name="Klenk H.-P."/>
        </authorList>
    </citation>
    <scope>NUCLEOTIDE SEQUENCE [LARGE SCALE GENOMIC DNA]</scope>
    <source>
        <strain evidence="2 3">DSM 12806</strain>
    </source>
</reference>